<gene>
    <name evidence="5" type="ORF">LOTGIDRAFT_157663</name>
</gene>
<dbReference type="GeneID" id="20237454"/>
<feature type="compositionally biased region" description="Low complexity" evidence="3">
    <location>
        <begin position="505"/>
        <end position="517"/>
    </location>
</feature>
<dbReference type="GO" id="GO:0120212">
    <property type="term" value="C:sperm head-tail coupling apparatus"/>
    <property type="evidence" value="ECO:0007669"/>
    <property type="project" value="InterPro"/>
</dbReference>
<name>V4AT56_LOTGI</name>
<feature type="compositionally biased region" description="Polar residues" evidence="3">
    <location>
        <begin position="1646"/>
        <end position="1658"/>
    </location>
</feature>
<evidence type="ECO:0000313" key="6">
    <source>
        <dbReference type="Proteomes" id="UP000030746"/>
    </source>
</evidence>
<keyword evidence="6" id="KW-1185">Reference proteome</keyword>
<organism evidence="5 6">
    <name type="scientific">Lottia gigantea</name>
    <name type="common">Giant owl limpet</name>
    <dbReference type="NCBI Taxonomy" id="225164"/>
    <lineage>
        <taxon>Eukaryota</taxon>
        <taxon>Metazoa</taxon>
        <taxon>Spiralia</taxon>
        <taxon>Lophotrochozoa</taxon>
        <taxon>Mollusca</taxon>
        <taxon>Gastropoda</taxon>
        <taxon>Patellogastropoda</taxon>
        <taxon>Lottioidea</taxon>
        <taxon>Lottiidae</taxon>
        <taxon>Lottia</taxon>
    </lineage>
</organism>
<feature type="compositionally biased region" description="Basic and acidic residues" evidence="3">
    <location>
        <begin position="1178"/>
        <end position="1191"/>
    </location>
</feature>
<comment type="similarity">
    <text evidence="1">Belongs to the SPATA6 family.</text>
</comment>
<feature type="compositionally biased region" description="Low complexity" evidence="3">
    <location>
        <begin position="639"/>
        <end position="656"/>
    </location>
</feature>
<proteinExistence type="inferred from homology"/>
<feature type="region of interest" description="Disordered" evidence="3">
    <location>
        <begin position="1329"/>
        <end position="1576"/>
    </location>
</feature>
<feature type="compositionally biased region" description="Basic and acidic residues" evidence="3">
    <location>
        <begin position="1278"/>
        <end position="1294"/>
    </location>
</feature>
<keyword evidence="2" id="KW-0597">Phosphoprotein</keyword>
<feature type="region of interest" description="Disordered" evidence="3">
    <location>
        <begin position="452"/>
        <end position="783"/>
    </location>
</feature>
<accession>V4AT56</accession>
<evidence type="ECO:0000259" key="4">
    <source>
        <dbReference type="Pfam" id="PF14909"/>
    </source>
</evidence>
<dbReference type="InterPro" id="IPR032732">
    <property type="entry name" value="SPATA6_N"/>
</dbReference>
<dbReference type="OrthoDB" id="5963614at2759"/>
<dbReference type="RefSeq" id="XP_009048572.1">
    <property type="nucleotide sequence ID" value="XM_009050324.1"/>
</dbReference>
<feature type="region of interest" description="Disordered" evidence="3">
    <location>
        <begin position="1616"/>
        <end position="1717"/>
    </location>
</feature>
<dbReference type="PANTHER" id="PTHR16435:SF6">
    <property type="entry name" value="IP09370P"/>
    <property type="match status" value="1"/>
</dbReference>
<feature type="compositionally biased region" description="Acidic residues" evidence="3">
    <location>
        <begin position="937"/>
        <end position="947"/>
    </location>
</feature>
<feature type="compositionally biased region" description="Basic residues" evidence="3">
    <location>
        <begin position="1039"/>
        <end position="1056"/>
    </location>
</feature>
<dbReference type="OMA" id="MPMPHIK"/>
<dbReference type="GO" id="GO:0032027">
    <property type="term" value="F:myosin light chain binding"/>
    <property type="evidence" value="ECO:0007669"/>
    <property type="project" value="InterPro"/>
</dbReference>
<dbReference type="PANTHER" id="PTHR16435">
    <property type="entry name" value="SPERMATOGENESIS-ASSOCIATED PROTEIN 6 SPATA6"/>
    <property type="match status" value="1"/>
</dbReference>
<feature type="compositionally biased region" description="Basic residues" evidence="3">
    <location>
        <begin position="130"/>
        <end position="147"/>
    </location>
</feature>
<feature type="compositionally biased region" description="Basic and acidic residues" evidence="3">
    <location>
        <begin position="1476"/>
        <end position="1496"/>
    </location>
</feature>
<dbReference type="Pfam" id="PF14909">
    <property type="entry name" value="SPATA6"/>
    <property type="match status" value="1"/>
</dbReference>
<feature type="compositionally biased region" description="Polar residues" evidence="3">
    <location>
        <begin position="673"/>
        <end position="687"/>
    </location>
</feature>
<sequence>MPRRAVRCLVDLNLNATYFTSLEVEDVSDLLQDELVVIELLQLSEYSDGAVHLATYTNNVRDFLYPYETNKTTFVSRDRDIFLERTVAFPGISPKLEFSSRVALKESYSEELDALEDAIDYHKSTIKDIRRTKRRPRSLSPKRRNRNSNKITSRTVTWKTRRRKDPGLAPEGLSARQIVDDFQVDYENYPSYTPRSKNEGRSFDDYKKFTRERDRTRTLQGEGTGDIDYTNYETFTERRREGMRAYPMDDMDIDVYRKRPIRRNVRPSGGQYPLDDMELETFRKTPRERVRFGDYPINDINPDPYSRRPFDNYYPEREYLNGDPGRSYPLDLQQYEPKSRNERGRAPFSTDDYQSDPFDSGNFSFGRRGPSDDEYDPYEGRRYPFDDMDLDLRRKPRYDRYDPTDKRDNRLRPSADDLDNHLRGRPELAGRKVYPADDMDIFLGRLHPDFDDDDDESLQGYTGPFETESDSGLRPRMKKRGKKKLTPKSKSNLHTPTIRRKSASPRRTASPRRPASPQLKRSNDPVSRRARPPSAPVSQNTPRRVMRKPVQRSDDYPKRSLVQRPISPRGTPRRQRPASPGRAPLYQRPASPRGTPRRQRPASPGRATLYQRPASPRGIPRRQRPASPGRAPLYQRQASPSGTPRRQRPSSPRGGPMYQRPASPREQQPLFPRSTSPNRSSLLQRPSSPGPTLRQRPPSPMGGYISRPPSPRRTIHRPDLMPTQRPGSPPRMTPRDGYPAMPRQPYTGPVSSGMHHPSSAPPPYPSRFPTRSASPLRMNPRNNMKDVIQPENYTSLPPRPKVVNHKFPGDKFSPGYGKPVDLNYNYRSPSPTLSQRIEDIDLYAHADNRPPFVVRKLDSDLIGRQPGGLLAANARSKPHKCIRVNTHKNKLATVSFDGYNDLNAYTNIKRNYAKPKFSSTITSPVPRYNGSRRYLDSDDSDLDDDSEVAGYTSRIRPSRARSVSPGLRRPRSVSPRARLGAGPGLSKVPFGDRSSRRDYSSPSLRARSPFRSGLDDPPLSYYGRDVSPKPDRDDVSNLKKLRPKKGVKKIPKKKVNPRMDKENIGRPKSLLNPKYDPLLDLDEPVRDIADDQSSARTDDSDGNPGLGNRDPYGQGSRGSRDKVGPHGYPRDIQDPNTKRDRLGTSPRRGQDPYATAARDPYARDGASLDRVPIAADPYLRDIADPYTKDGVDPCGELADPYGQDPYSGNRADPYTGLEQSPYAGPRQSPYAGPKQIPYAGPRQSPYSRDAQIPYNAETPGLERGGLDSYLFTGSLTDPYRRDVDPYARGPDRNKAGPIGFEADPYRQLGPLGGKTDPYAKDLGYPFTSYPADPYSGPNPRDPLSEVNPNVRGYADPYSRENFQNPDLSDPNARYQPDSYAPYGFGDIHDPSTKLRSDPTMNSFDPNKVMKFDKPLYGGDGCEPMRNRFDPYPAEYGQEAGRSPVAGSRYDPVRNGSDPYPVRDPGLTGRSLGAGVREGDPGVRFDNRGSLRPEVDSAPRQVSSSDSGRSGSPARGSNRKLTPRKGRKVASMPLSSDYTRSGSQTRGSSKRASRKSPLSGTKEIGISGTMTTNADRPKFTDFRLYHDEEPVRDVQSVDRVSRKDQFEQDKLRSVDKEERNVRFESSGLQEDPGVVDPTGDDELDTCHVSQSVKHYSQSGYPDDDEASNVAHDGFTKQKSVYSYSKNTKREEMTYPSSQDASTLGEGSEWSKRRSDRFSPRTCRADAYYDQVLLDGSGKAPLPSRPISPVLNKGRFRDRFSESPFFSTSSKLSERVRT</sequence>
<evidence type="ECO:0000313" key="5">
    <source>
        <dbReference type="EMBL" id="ESP00453.1"/>
    </source>
</evidence>
<evidence type="ECO:0000256" key="1">
    <source>
        <dbReference type="ARBA" id="ARBA00006215"/>
    </source>
</evidence>
<feature type="compositionally biased region" description="Basic and acidic residues" evidence="3">
    <location>
        <begin position="1118"/>
        <end position="1142"/>
    </location>
</feature>
<dbReference type="CTD" id="20237454"/>
<feature type="compositionally biased region" description="Low complexity" evidence="3">
    <location>
        <begin position="1502"/>
        <end position="1515"/>
    </location>
</feature>
<feature type="region of interest" description="Disordered" evidence="3">
    <location>
        <begin position="130"/>
        <end position="172"/>
    </location>
</feature>
<feature type="region of interest" description="Disordered" evidence="3">
    <location>
        <begin position="917"/>
        <end position="1316"/>
    </location>
</feature>
<dbReference type="HOGENOM" id="CLU_238702_0_0_1"/>
<feature type="compositionally biased region" description="Polar residues" evidence="3">
    <location>
        <begin position="1675"/>
        <end position="1684"/>
    </location>
</feature>
<feature type="compositionally biased region" description="Basic and acidic residues" evidence="3">
    <location>
        <begin position="305"/>
        <end position="320"/>
    </location>
</feature>
<dbReference type="EMBL" id="KB200701">
    <property type="protein sequence ID" value="ESP00453.1"/>
    <property type="molecule type" value="Genomic_DNA"/>
</dbReference>
<dbReference type="KEGG" id="lgi:LOTGIDRAFT_157663"/>
<evidence type="ECO:0000256" key="2">
    <source>
        <dbReference type="ARBA" id="ARBA00022553"/>
    </source>
</evidence>
<reference evidence="5 6" key="1">
    <citation type="journal article" date="2013" name="Nature">
        <title>Insights into bilaterian evolution from three spiralian genomes.</title>
        <authorList>
            <person name="Simakov O."/>
            <person name="Marletaz F."/>
            <person name="Cho S.J."/>
            <person name="Edsinger-Gonzales E."/>
            <person name="Havlak P."/>
            <person name="Hellsten U."/>
            <person name="Kuo D.H."/>
            <person name="Larsson T."/>
            <person name="Lv J."/>
            <person name="Arendt D."/>
            <person name="Savage R."/>
            <person name="Osoegawa K."/>
            <person name="de Jong P."/>
            <person name="Grimwood J."/>
            <person name="Chapman J.A."/>
            <person name="Shapiro H."/>
            <person name="Aerts A."/>
            <person name="Otillar R.P."/>
            <person name="Terry A.Y."/>
            <person name="Boore J.L."/>
            <person name="Grigoriev I.V."/>
            <person name="Lindberg D.R."/>
            <person name="Seaver E.C."/>
            <person name="Weisblat D.A."/>
            <person name="Putnam N.H."/>
            <person name="Rokhsar D.S."/>
        </authorList>
    </citation>
    <scope>NUCLEOTIDE SEQUENCE [LARGE SCALE GENOMIC DNA]</scope>
</reference>
<dbReference type="GO" id="GO:0007283">
    <property type="term" value="P:spermatogenesis"/>
    <property type="evidence" value="ECO:0007669"/>
    <property type="project" value="InterPro"/>
</dbReference>
<feature type="compositionally biased region" description="Basic and acidic residues" evidence="3">
    <location>
        <begin position="1707"/>
        <end position="1717"/>
    </location>
</feature>
<dbReference type="STRING" id="225164.V4AT56"/>
<feature type="compositionally biased region" description="Basic and acidic residues" evidence="3">
    <location>
        <begin position="378"/>
        <end position="423"/>
    </location>
</feature>
<feature type="compositionally biased region" description="Polar residues" evidence="3">
    <location>
        <begin position="1532"/>
        <end position="1546"/>
    </location>
</feature>
<feature type="domain" description="Spermatogenesis-associated protein 6 N-terminal" evidence="4">
    <location>
        <begin position="12"/>
        <end position="102"/>
    </location>
</feature>
<feature type="compositionally biased region" description="Basic residues" evidence="3">
    <location>
        <begin position="475"/>
        <end position="487"/>
    </location>
</feature>
<feature type="compositionally biased region" description="Basic and acidic residues" evidence="3">
    <location>
        <begin position="1026"/>
        <end position="1037"/>
    </location>
</feature>
<dbReference type="Proteomes" id="UP000030746">
    <property type="component" value="Unassembled WGS sequence"/>
</dbReference>
<protein>
    <recommendedName>
        <fullName evidence="4">Spermatogenesis-associated protein 6 N-terminal domain-containing protein</fullName>
    </recommendedName>
</protein>
<feature type="compositionally biased region" description="Basic and acidic residues" evidence="3">
    <location>
        <begin position="1386"/>
        <end position="1396"/>
    </location>
</feature>
<dbReference type="InterPro" id="IPR042769">
    <property type="entry name" value="SPATA6_fam"/>
</dbReference>
<feature type="compositionally biased region" description="Basic residues" evidence="3">
    <location>
        <begin position="1516"/>
        <end position="1527"/>
    </location>
</feature>
<feature type="region of interest" description="Disordered" evidence="3">
    <location>
        <begin position="293"/>
        <end position="423"/>
    </location>
</feature>
<evidence type="ECO:0000256" key="3">
    <source>
        <dbReference type="SAM" id="MobiDB-lite"/>
    </source>
</evidence>